<keyword evidence="3" id="KW-1185">Reference proteome</keyword>
<evidence type="ECO:0000313" key="3">
    <source>
        <dbReference type="Proteomes" id="UP000198281"/>
    </source>
</evidence>
<accession>A0A239GI90</accession>
<dbReference type="InterPro" id="IPR002500">
    <property type="entry name" value="PAPS_reduct_dom"/>
</dbReference>
<sequence>MSFAIRRTRALTGRTPAVAADPAIIEAAATGAWFAFSLSGGKDSSMTAWAAMEWLDDLGHPRERRIAVHADLGRAEWRSTPAMVEVIARRLEIPLLVVRRSAGDMVARWEQRFASGKARYEALETYNLIGPWSSSSLRFCTSELKAQVIGPALARRFAGETIVSVIGLRREESPARRFTPVVREDHRFAKPGNRANTRMMVWHPLVDWRTVDVLAGHDACGLPLHEAYGCYGSSRLSCAFCVLASAADLGAATRAQDNHNLYRHLVGIEAESTFSFQPGRWLADVAPHLLSNALARQIADAKHAASERRALEAGMPSGLRFVKGWPPRVPTRDEGSRIAAARSVILRRHGLEDRYPTGAAVRARFDALLTARNARDRQTGGKEAGLGRA</sequence>
<organism evidence="2 3">
    <name type="scientific">Edaphosphingomonas laterariae</name>
    <dbReference type="NCBI Taxonomy" id="861865"/>
    <lineage>
        <taxon>Bacteria</taxon>
        <taxon>Pseudomonadati</taxon>
        <taxon>Pseudomonadota</taxon>
        <taxon>Alphaproteobacteria</taxon>
        <taxon>Sphingomonadales</taxon>
        <taxon>Rhizorhabdaceae</taxon>
        <taxon>Edaphosphingomonas</taxon>
    </lineage>
</organism>
<dbReference type="Proteomes" id="UP000198281">
    <property type="component" value="Unassembled WGS sequence"/>
</dbReference>
<dbReference type="InterPro" id="IPR014729">
    <property type="entry name" value="Rossmann-like_a/b/a_fold"/>
</dbReference>
<evidence type="ECO:0000313" key="2">
    <source>
        <dbReference type="EMBL" id="SNS68741.1"/>
    </source>
</evidence>
<dbReference type="OrthoDB" id="7574889at2"/>
<dbReference type="GO" id="GO:0003824">
    <property type="term" value="F:catalytic activity"/>
    <property type="evidence" value="ECO:0007669"/>
    <property type="project" value="InterPro"/>
</dbReference>
<dbReference type="AlphaFoldDB" id="A0A239GI90"/>
<dbReference type="Pfam" id="PF01507">
    <property type="entry name" value="PAPS_reduct"/>
    <property type="match status" value="1"/>
</dbReference>
<proteinExistence type="predicted"/>
<protein>
    <submittedName>
        <fullName evidence="2">Phosphoadenosine phosphosulfate reductase family protein</fullName>
    </submittedName>
</protein>
<dbReference type="SUPFAM" id="SSF52402">
    <property type="entry name" value="Adenine nucleotide alpha hydrolases-like"/>
    <property type="match status" value="1"/>
</dbReference>
<name>A0A239GI90_9SPHN</name>
<feature type="domain" description="Phosphoadenosine phosphosulphate reductase" evidence="1">
    <location>
        <begin position="35"/>
        <end position="228"/>
    </location>
</feature>
<gene>
    <name evidence="2" type="ORF">SAMN06295912_11283</name>
</gene>
<reference evidence="3" key="1">
    <citation type="submission" date="2017-06" db="EMBL/GenBank/DDBJ databases">
        <authorList>
            <person name="Varghese N."/>
            <person name="Submissions S."/>
        </authorList>
    </citation>
    <scope>NUCLEOTIDE SEQUENCE [LARGE SCALE GENOMIC DNA]</scope>
    <source>
        <strain evidence="3">LNB2</strain>
    </source>
</reference>
<dbReference type="Gene3D" id="3.40.50.620">
    <property type="entry name" value="HUPs"/>
    <property type="match status" value="1"/>
</dbReference>
<evidence type="ECO:0000259" key="1">
    <source>
        <dbReference type="Pfam" id="PF01507"/>
    </source>
</evidence>
<dbReference type="RefSeq" id="WP_089219906.1">
    <property type="nucleotide sequence ID" value="NZ_FZOS01000012.1"/>
</dbReference>
<dbReference type="EMBL" id="FZOS01000012">
    <property type="protein sequence ID" value="SNS68741.1"/>
    <property type="molecule type" value="Genomic_DNA"/>
</dbReference>